<organism evidence="2 3">
    <name type="scientific">Dipteronia sinensis</name>
    <dbReference type="NCBI Taxonomy" id="43782"/>
    <lineage>
        <taxon>Eukaryota</taxon>
        <taxon>Viridiplantae</taxon>
        <taxon>Streptophyta</taxon>
        <taxon>Embryophyta</taxon>
        <taxon>Tracheophyta</taxon>
        <taxon>Spermatophyta</taxon>
        <taxon>Magnoliopsida</taxon>
        <taxon>eudicotyledons</taxon>
        <taxon>Gunneridae</taxon>
        <taxon>Pentapetalae</taxon>
        <taxon>rosids</taxon>
        <taxon>malvids</taxon>
        <taxon>Sapindales</taxon>
        <taxon>Sapindaceae</taxon>
        <taxon>Hippocastanoideae</taxon>
        <taxon>Acereae</taxon>
        <taxon>Dipteronia</taxon>
    </lineage>
</organism>
<gene>
    <name evidence="2" type="ORF">Dsin_023834</name>
</gene>
<dbReference type="InterPro" id="IPR050905">
    <property type="entry name" value="Plant_NBS-LRR"/>
</dbReference>
<evidence type="ECO:0000313" key="3">
    <source>
        <dbReference type="Proteomes" id="UP001281410"/>
    </source>
</evidence>
<evidence type="ECO:0000256" key="1">
    <source>
        <dbReference type="ARBA" id="ARBA00022821"/>
    </source>
</evidence>
<dbReference type="PANTHER" id="PTHR33463:SF198">
    <property type="entry name" value="RPP4C3"/>
    <property type="match status" value="1"/>
</dbReference>
<keyword evidence="3" id="KW-1185">Reference proteome</keyword>
<dbReference type="EMBL" id="JANJYJ010000007">
    <property type="protein sequence ID" value="KAK3200419.1"/>
    <property type="molecule type" value="Genomic_DNA"/>
</dbReference>
<dbReference type="SUPFAM" id="SSF52058">
    <property type="entry name" value="L domain-like"/>
    <property type="match status" value="1"/>
</dbReference>
<dbReference type="Gene3D" id="3.80.10.10">
    <property type="entry name" value="Ribonuclease Inhibitor"/>
    <property type="match status" value="1"/>
</dbReference>
<dbReference type="InterPro" id="IPR032675">
    <property type="entry name" value="LRR_dom_sf"/>
</dbReference>
<evidence type="ECO:0000313" key="2">
    <source>
        <dbReference type="EMBL" id="KAK3200419.1"/>
    </source>
</evidence>
<name>A0AAE0A4C1_9ROSI</name>
<protein>
    <submittedName>
        <fullName evidence="2">Uncharacterized protein</fullName>
    </submittedName>
</protein>
<keyword evidence="1" id="KW-0611">Plant defense</keyword>
<proteinExistence type="predicted"/>
<dbReference type="AlphaFoldDB" id="A0AAE0A4C1"/>
<sequence>MEYSNLEANTLLGYGMGLGIFEYVEAMEDARNRVNTLVRKLKDSSLLLEDIENDDGFSLHDVVRDVGRSIASRDGHMFTVTNNYIPREWVDKDSLKNCVGISLYNISKLPEEFECPQLQFFYLKITFEDYNQVPDNFFAGMPKLKVLHLTGLELYSVPNSIRLLVNLRTLYIDVCKLRDIDFIGEFKQLEILRIGLSYGSKIEMIPKKMCNLTGLRLLDLNDCSILRNIPPNVLSTFTRLEELYLPDGDFMKCKIEWEVEGVNILDELKHLKHLTALEISIPDDRVLPKGRLVSNKLERYNIIIGKCNSWFGLNGQTSRIVKLNLETSSCSDDVQKFFSILDREGFPELEYLHVENSPCFCTVVDCLESESCHHFGFLQSLSLYSVLNLEMIHNYPLKADSFCQLRTINVEECNKLKKYLLLLHLQSSSTS</sequence>
<reference evidence="2" key="1">
    <citation type="journal article" date="2023" name="Plant J.">
        <title>Genome sequences and population genomics provide insights into the demographic history, inbreeding, and mutation load of two 'living fossil' tree species of Dipteronia.</title>
        <authorList>
            <person name="Feng Y."/>
            <person name="Comes H.P."/>
            <person name="Chen J."/>
            <person name="Zhu S."/>
            <person name="Lu R."/>
            <person name="Zhang X."/>
            <person name="Li P."/>
            <person name="Qiu J."/>
            <person name="Olsen K.M."/>
            <person name="Qiu Y."/>
        </authorList>
    </citation>
    <scope>NUCLEOTIDE SEQUENCE</scope>
    <source>
        <strain evidence="2">NBL</strain>
    </source>
</reference>
<dbReference type="PANTHER" id="PTHR33463">
    <property type="entry name" value="NB-ARC DOMAIN-CONTAINING PROTEIN-RELATED"/>
    <property type="match status" value="1"/>
</dbReference>
<comment type="caution">
    <text evidence="2">The sequence shown here is derived from an EMBL/GenBank/DDBJ whole genome shotgun (WGS) entry which is preliminary data.</text>
</comment>
<accession>A0AAE0A4C1</accession>
<dbReference type="Proteomes" id="UP001281410">
    <property type="component" value="Unassembled WGS sequence"/>
</dbReference>